<dbReference type="SUPFAM" id="SSF88713">
    <property type="entry name" value="Glycoside hydrolase/deacetylase"/>
    <property type="match status" value="1"/>
</dbReference>
<evidence type="ECO:0000259" key="2">
    <source>
        <dbReference type="PROSITE" id="PS51677"/>
    </source>
</evidence>
<evidence type="ECO:0000313" key="4">
    <source>
        <dbReference type="Proteomes" id="UP000295064"/>
    </source>
</evidence>
<sequence length="267" mass="31056">MKKIMKCFPDGKHKVLTLSYDDGKKADKKLVNILNKFNIKATFHLNSGLMDQDQQRIQPEEIKNLYQGHEVAAHTATHPTLARCPGEKIVAEVMGDRRQLEKIVEYSVRGFSYPNGSYNQKIKKLLPELGLEYARIVGNSNNFSLPEDLYSWQATCHHNHNLMEFAEKFSALKKEQYLYMMYVWGHSYEFDRDQNWELIEKFCRYISDRDDIWYAANIEIVDYLKALDNLIFAADCSFVYNPSVLPVWLNVEGEKIKIDGGAKKKIN</sequence>
<dbReference type="OrthoDB" id="43281at2"/>
<dbReference type="PROSITE" id="PS51677">
    <property type="entry name" value="NODB"/>
    <property type="match status" value="1"/>
</dbReference>
<dbReference type="PANTHER" id="PTHR34216">
    <property type="match status" value="1"/>
</dbReference>
<gene>
    <name evidence="3" type="ORF">DFR79_101146</name>
</gene>
<feature type="domain" description="NodB homology" evidence="2">
    <location>
        <begin position="14"/>
        <end position="267"/>
    </location>
</feature>
<dbReference type="Pfam" id="PF01522">
    <property type="entry name" value="Polysacc_deac_1"/>
    <property type="match status" value="1"/>
</dbReference>
<dbReference type="PANTHER" id="PTHR34216:SF11">
    <property type="entry name" value="CHITOOLIGOSACCHARIDE DEACETYLASE"/>
    <property type="match status" value="1"/>
</dbReference>
<dbReference type="Gene3D" id="3.20.20.370">
    <property type="entry name" value="Glycoside hydrolase/deacetylase"/>
    <property type="match status" value="1"/>
</dbReference>
<proteinExistence type="predicted"/>
<dbReference type="RefSeq" id="WP_133513583.1">
    <property type="nucleotide sequence ID" value="NZ_SNWX01000001.1"/>
</dbReference>
<dbReference type="InterPro" id="IPR051398">
    <property type="entry name" value="Polysacch_Deacetylase"/>
</dbReference>
<dbReference type="GO" id="GO:0016810">
    <property type="term" value="F:hydrolase activity, acting on carbon-nitrogen (but not peptide) bonds"/>
    <property type="evidence" value="ECO:0007669"/>
    <property type="project" value="InterPro"/>
</dbReference>
<dbReference type="Proteomes" id="UP000295064">
    <property type="component" value="Unassembled WGS sequence"/>
</dbReference>
<comment type="caution">
    <text evidence="3">The sequence shown here is derived from an EMBL/GenBank/DDBJ whole genome shotgun (WGS) entry which is preliminary data.</text>
</comment>
<reference evidence="3 4" key="1">
    <citation type="submission" date="2019-03" db="EMBL/GenBank/DDBJ databases">
        <title>Subsurface microbial communities from deep shales in Ohio and West Virginia, USA.</title>
        <authorList>
            <person name="Wrighton K."/>
        </authorList>
    </citation>
    <scope>NUCLEOTIDE SEQUENCE [LARGE SCALE GENOMIC DNA]</scope>
    <source>
        <strain evidence="3 4">MA284_T2</strain>
    </source>
</reference>
<dbReference type="AlphaFoldDB" id="A0A4R6M1N7"/>
<dbReference type="InterPro" id="IPR011330">
    <property type="entry name" value="Glyco_hydro/deAcase_b/a-brl"/>
</dbReference>
<dbReference type="InterPro" id="IPR002509">
    <property type="entry name" value="NODB_dom"/>
</dbReference>
<protein>
    <submittedName>
        <fullName evidence="3">Polysaccharide deacetylase</fullName>
    </submittedName>
</protein>
<organism evidence="3 4">
    <name type="scientific">Halanaerobium saccharolyticum</name>
    <dbReference type="NCBI Taxonomy" id="43595"/>
    <lineage>
        <taxon>Bacteria</taxon>
        <taxon>Bacillati</taxon>
        <taxon>Bacillota</taxon>
        <taxon>Clostridia</taxon>
        <taxon>Halanaerobiales</taxon>
        <taxon>Halanaerobiaceae</taxon>
        <taxon>Halanaerobium</taxon>
    </lineage>
</organism>
<accession>A0A4R6M1N7</accession>
<evidence type="ECO:0000256" key="1">
    <source>
        <dbReference type="ARBA" id="ARBA00022729"/>
    </source>
</evidence>
<dbReference type="EMBL" id="SNWX01000001">
    <property type="protein sequence ID" value="TDO95147.1"/>
    <property type="molecule type" value="Genomic_DNA"/>
</dbReference>
<dbReference type="CDD" id="cd10967">
    <property type="entry name" value="CE4_GLA_like_6s"/>
    <property type="match status" value="1"/>
</dbReference>
<evidence type="ECO:0000313" key="3">
    <source>
        <dbReference type="EMBL" id="TDO95147.1"/>
    </source>
</evidence>
<name>A0A4R6M1N7_9FIRM</name>
<keyword evidence="1" id="KW-0732">Signal</keyword>
<dbReference type="GO" id="GO:0005975">
    <property type="term" value="P:carbohydrate metabolic process"/>
    <property type="evidence" value="ECO:0007669"/>
    <property type="project" value="InterPro"/>
</dbReference>